<dbReference type="Proteomes" id="UP001610563">
    <property type="component" value="Unassembled WGS sequence"/>
</dbReference>
<name>A0ABR4GL51_9EURO</name>
<keyword evidence="1" id="KW-0732">Signal</keyword>
<feature type="signal peptide" evidence="1">
    <location>
        <begin position="1"/>
        <end position="25"/>
    </location>
</feature>
<accession>A0ABR4GL51</accession>
<proteinExistence type="predicted"/>
<reference evidence="2 3" key="1">
    <citation type="submission" date="2024-07" db="EMBL/GenBank/DDBJ databases">
        <title>Section-level genome sequencing and comparative genomics of Aspergillus sections Usti and Cavernicolus.</title>
        <authorList>
            <consortium name="Lawrence Berkeley National Laboratory"/>
            <person name="Nybo J.L."/>
            <person name="Vesth T.C."/>
            <person name="Theobald S."/>
            <person name="Frisvad J.C."/>
            <person name="Larsen T.O."/>
            <person name="Kjaerboelling I."/>
            <person name="Rothschild-Mancinelli K."/>
            <person name="Lyhne E.K."/>
            <person name="Kogle M.E."/>
            <person name="Barry K."/>
            <person name="Clum A."/>
            <person name="Na H."/>
            <person name="Ledsgaard L."/>
            <person name="Lin J."/>
            <person name="Lipzen A."/>
            <person name="Kuo A."/>
            <person name="Riley R."/>
            <person name="Mondo S."/>
            <person name="Labutti K."/>
            <person name="Haridas S."/>
            <person name="Pangalinan J."/>
            <person name="Salamov A.A."/>
            <person name="Simmons B.A."/>
            <person name="Magnuson J.K."/>
            <person name="Chen J."/>
            <person name="Drula E."/>
            <person name="Henrissat B."/>
            <person name="Wiebenga A."/>
            <person name="Lubbers R.J."/>
            <person name="Gomes A.C."/>
            <person name="Makela M.R."/>
            <person name="Stajich J."/>
            <person name="Grigoriev I.V."/>
            <person name="Mortensen U.H."/>
            <person name="De Vries R.P."/>
            <person name="Baker S.E."/>
            <person name="Andersen M.R."/>
        </authorList>
    </citation>
    <scope>NUCLEOTIDE SEQUENCE [LARGE SCALE GENOMIC DNA]</scope>
    <source>
        <strain evidence="2 3">CBS 209.92</strain>
    </source>
</reference>
<protein>
    <submittedName>
        <fullName evidence="2">Uncharacterized protein</fullName>
    </submittedName>
</protein>
<evidence type="ECO:0000313" key="3">
    <source>
        <dbReference type="Proteomes" id="UP001610563"/>
    </source>
</evidence>
<comment type="caution">
    <text evidence="2">The sequence shown here is derived from an EMBL/GenBank/DDBJ whole genome shotgun (WGS) entry which is preliminary data.</text>
</comment>
<keyword evidence="3" id="KW-1185">Reference proteome</keyword>
<evidence type="ECO:0000313" key="2">
    <source>
        <dbReference type="EMBL" id="KAL2799792.1"/>
    </source>
</evidence>
<feature type="chain" id="PRO_5047090503" evidence="1">
    <location>
        <begin position="26"/>
        <end position="408"/>
    </location>
</feature>
<dbReference type="EMBL" id="JBFTWV010000006">
    <property type="protein sequence ID" value="KAL2799792.1"/>
    <property type="molecule type" value="Genomic_DNA"/>
</dbReference>
<gene>
    <name evidence="2" type="ORF">BJX66DRAFT_292631</name>
</gene>
<sequence length="408" mass="46469">MAFRQPISSMLRWLIVASIVLSASSLELICGGTQCPECKPPGQRSAPGVGIDLTMAYATAAMQFKNGTVRDLAKIDGSPEYRAAMRAITADATNIRSGLHSSLERVYFQDPTWRNPYPLSKYWKMLWAWWYNFPIWRRQLVNHFYPQSAPEYFSDEWIRAVTAILSEVKSIAMDTLDPPLEFNDVYLSWPDPLYYMRETYKERFQLACHLAGLKTLGNAGTIVSIATLQNEGIDFYPDKLVEGDPRVMLVISYNLASLGITLKVRDEWDFPEPVQVIESPAHGAERVQHEDPKSYWGQVQELLETTIGDAPVDYVVLLGSHAREPNLLHALEEIFDRHDNIQPSVLERYRGTDFGLGEDKDDLLFLGARAAAATARFGMEEVMEYYCYMPAWCVPDEEEPVRYVRSEL</sequence>
<evidence type="ECO:0000256" key="1">
    <source>
        <dbReference type="SAM" id="SignalP"/>
    </source>
</evidence>
<organism evidence="2 3">
    <name type="scientific">Aspergillus keveii</name>
    <dbReference type="NCBI Taxonomy" id="714993"/>
    <lineage>
        <taxon>Eukaryota</taxon>
        <taxon>Fungi</taxon>
        <taxon>Dikarya</taxon>
        <taxon>Ascomycota</taxon>
        <taxon>Pezizomycotina</taxon>
        <taxon>Eurotiomycetes</taxon>
        <taxon>Eurotiomycetidae</taxon>
        <taxon>Eurotiales</taxon>
        <taxon>Aspergillaceae</taxon>
        <taxon>Aspergillus</taxon>
        <taxon>Aspergillus subgen. Nidulantes</taxon>
    </lineage>
</organism>